<dbReference type="GO" id="GO:0012505">
    <property type="term" value="C:endomembrane system"/>
    <property type="evidence" value="ECO:0007669"/>
    <property type="project" value="TreeGrafter"/>
</dbReference>
<evidence type="ECO:0000256" key="6">
    <source>
        <dbReference type="SAM" id="MobiDB-lite"/>
    </source>
</evidence>
<dbReference type="InterPro" id="IPR008429">
    <property type="entry name" value="CLPTM1"/>
</dbReference>
<evidence type="ECO:0000256" key="5">
    <source>
        <dbReference type="ARBA" id="ARBA00023136"/>
    </source>
</evidence>
<dbReference type="AlphaFoldDB" id="A0A7S3Q1K8"/>
<proteinExistence type="inferred from homology"/>
<feature type="compositionally biased region" description="Basic and acidic residues" evidence="6">
    <location>
        <begin position="558"/>
        <end position="584"/>
    </location>
</feature>
<dbReference type="PANTHER" id="PTHR21347:SF0">
    <property type="entry name" value="LIPID SCRAMBLASE CLPTM1L"/>
    <property type="match status" value="1"/>
</dbReference>
<dbReference type="PANTHER" id="PTHR21347">
    <property type="entry name" value="CLEFT LIP AND PALATE ASSOCIATED TRANSMEMBRANE PROTEIN-RELATED"/>
    <property type="match status" value="1"/>
</dbReference>
<sequence>MWTIILLSVGYFAFSFYFLYTSSLPAEPCNELRNHDVQCAQPMLSTDTIPGEYTLQLWILDQVGEEESHMEMKLVDSCPQSNLEFSIEQSAPGLSAFRKLKFGRDDGKCELTFPQFSRERIDDQDRKSRGRPKILKGKFVLSKKSKDNGKERDILIAQTVFDLTRLVKFGETGKVPHYKYSRQPVVLRLVIDDQLYPLHAPIRGDGIKMMALPRKYHSPEDMHMYQPIFHVDDVALKHSSQIQMGPPQDEESDEPPKPPVKLRVNLSIISPLRHAVHVQLGTVFSMLESLFSNGELDEIRHMISDEYLYRFILTQLISYIHIYLDVMAFRNEVSFYVGKKSMAGISFSAVFGRFVCEFIIFLYLLDGGGTSWLVLGSVGSSVLVELWKVKKFLQPRFSASFPFVAFRRGSDLSQLEQQSMSYDSIARTYLGLVLYPIVVGSALYARSFYQYSSWWSWLISNAANAVYMFGFITLCPQLYINYRLKSVAHLPMKVFVYKIFNTFVDDVFAFMIEMPLKHKIMTLRDDIVFIIFLLQAYIYRVDKSRTNEFGYAYEEEDQIKSESEISRDEPVPVSDRSIEHEKNN</sequence>
<evidence type="ECO:0000256" key="4">
    <source>
        <dbReference type="ARBA" id="ARBA00022989"/>
    </source>
</evidence>
<evidence type="ECO:0000256" key="7">
    <source>
        <dbReference type="SAM" id="Phobius"/>
    </source>
</evidence>
<evidence type="ECO:0000256" key="2">
    <source>
        <dbReference type="ARBA" id="ARBA00009310"/>
    </source>
</evidence>
<keyword evidence="4 7" id="KW-1133">Transmembrane helix</keyword>
<evidence type="ECO:0000256" key="1">
    <source>
        <dbReference type="ARBA" id="ARBA00004141"/>
    </source>
</evidence>
<feature type="transmembrane region" description="Helical" evidence="7">
    <location>
        <begin position="495"/>
        <end position="514"/>
    </location>
</feature>
<protein>
    <recommendedName>
        <fullName evidence="9">Cleft lip and palate transmembrane protein 1-like protein</fullName>
    </recommendedName>
</protein>
<feature type="transmembrane region" description="Helical" evidence="7">
    <location>
        <begin position="341"/>
        <end position="364"/>
    </location>
</feature>
<comment type="similarity">
    <text evidence="2">Belongs to the CLPTM1 family.</text>
</comment>
<feature type="region of interest" description="Disordered" evidence="6">
    <location>
        <begin position="555"/>
        <end position="584"/>
    </location>
</feature>
<feature type="transmembrane region" description="Helical" evidence="7">
    <location>
        <begin position="429"/>
        <end position="448"/>
    </location>
</feature>
<accession>A0A7S3Q1K8</accession>
<feature type="transmembrane region" description="Helical" evidence="7">
    <location>
        <begin position="307"/>
        <end position="329"/>
    </location>
</feature>
<evidence type="ECO:0000256" key="3">
    <source>
        <dbReference type="ARBA" id="ARBA00022692"/>
    </source>
</evidence>
<keyword evidence="3 7" id="KW-0812">Transmembrane</keyword>
<name>A0A7S3Q1K8_9STRA</name>
<evidence type="ECO:0000313" key="8">
    <source>
        <dbReference type="EMBL" id="CAE0462248.1"/>
    </source>
</evidence>
<keyword evidence="5 7" id="KW-0472">Membrane</keyword>
<dbReference type="EMBL" id="HBIO01009229">
    <property type="protein sequence ID" value="CAE0462248.1"/>
    <property type="molecule type" value="Transcribed_RNA"/>
</dbReference>
<organism evidence="8">
    <name type="scientific">Chaetoceros debilis</name>
    <dbReference type="NCBI Taxonomy" id="122233"/>
    <lineage>
        <taxon>Eukaryota</taxon>
        <taxon>Sar</taxon>
        <taxon>Stramenopiles</taxon>
        <taxon>Ochrophyta</taxon>
        <taxon>Bacillariophyta</taxon>
        <taxon>Coscinodiscophyceae</taxon>
        <taxon>Chaetocerotophycidae</taxon>
        <taxon>Chaetocerotales</taxon>
        <taxon>Chaetocerotaceae</taxon>
        <taxon>Chaetoceros</taxon>
    </lineage>
</organism>
<comment type="subcellular location">
    <subcellularLocation>
        <location evidence="1">Membrane</location>
        <topology evidence="1">Multi-pass membrane protein</topology>
    </subcellularLocation>
</comment>
<dbReference type="Pfam" id="PF05602">
    <property type="entry name" value="CLPTM1"/>
    <property type="match status" value="1"/>
</dbReference>
<feature type="transmembrane region" description="Helical" evidence="7">
    <location>
        <begin position="520"/>
        <end position="539"/>
    </location>
</feature>
<gene>
    <name evidence="8" type="ORF">CDEB00056_LOCUS7089</name>
</gene>
<dbReference type="GO" id="GO:0016020">
    <property type="term" value="C:membrane"/>
    <property type="evidence" value="ECO:0007669"/>
    <property type="project" value="UniProtKB-SubCell"/>
</dbReference>
<evidence type="ECO:0008006" key="9">
    <source>
        <dbReference type="Google" id="ProtNLM"/>
    </source>
</evidence>
<reference evidence="8" key="1">
    <citation type="submission" date="2021-01" db="EMBL/GenBank/DDBJ databases">
        <authorList>
            <person name="Corre E."/>
            <person name="Pelletier E."/>
            <person name="Niang G."/>
            <person name="Scheremetjew M."/>
            <person name="Finn R."/>
            <person name="Kale V."/>
            <person name="Holt S."/>
            <person name="Cochrane G."/>
            <person name="Meng A."/>
            <person name="Brown T."/>
            <person name="Cohen L."/>
        </authorList>
    </citation>
    <scope>NUCLEOTIDE SEQUENCE</scope>
    <source>
        <strain evidence="8">MM31A-1</strain>
    </source>
</reference>